<dbReference type="Pfam" id="PF05069">
    <property type="entry name" value="Phage_tail_S"/>
    <property type="match status" value="1"/>
</dbReference>
<reference evidence="1 2" key="1">
    <citation type="submission" date="2019-02" db="EMBL/GenBank/DDBJ databases">
        <title>Isolation and identification of novel species under the genus Muribaculum.</title>
        <authorList>
            <person name="Miyake S."/>
            <person name="Ding Y."/>
            <person name="Low A."/>
            <person name="Soh M."/>
            <person name="Seedorf H."/>
        </authorList>
    </citation>
    <scope>NUCLEOTIDE SEQUENCE [LARGE SCALE GENOMIC DNA]</scope>
    <source>
        <strain evidence="1 2">TLL-A3</strain>
    </source>
</reference>
<evidence type="ECO:0000313" key="2">
    <source>
        <dbReference type="Proteomes" id="UP000297635"/>
    </source>
</evidence>
<accession>A0A4Z0V5Q5</accession>
<keyword evidence="2" id="KW-1185">Reference proteome</keyword>
<dbReference type="Proteomes" id="UP000297635">
    <property type="component" value="Unassembled WGS sequence"/>
</dbReference>
<name>A0A4Z0V5Q5_9BACT</name>
<comment type="caution">
    <text evidence="1">The sequence shown here is derived from an EMBL/GenBank/DDBJ whole genome shotgun (WGS) entry which is preliminary data.</text>
</comment>
<evidence type="ECO:0000313" key="1">
    <source>
        <dbReference type="EMBL" id="TGG39205.1"/>
    </source>
</evidence>
<protein>
    <recommendedName>
        <fullName evidence="3">Phage morphogenesis protein</fullName>
    </recommendedName>
</protein>
<sequence length="160" mass="18573">MLDPKQLKADILEDMRVELSDEFDRNFERKGFFSDKWKPRAHDYARGSLLMQSKAMRRSTQGEVSGDGVRFTSSEPYTALHNEGGTITVTGKMKRFFWAKFKETGEVGWKYMALMKVGQVIKIPQRQFIGDGPETQKLIRDVIQSNLDKFNLQLTEFLRQ</sequence>
<organism evidence="1 2">
    <name type="scientific">Duncaniella freteri</name>
    <dbReference type="NCBI Taxonomy" id="2530391"/>
    <lineage>
        <taxon>Bacteria</taxon>
        <taxon>Pseudomonadati</taxon>
        <taxon>Bacteroidota</taxon>
        <taxon>Bacteroidia</taxon>
        <taxon>Bacteroidales</taxon>
        <taxon>Muribaculaceae</taxon>
        <taxon>Duncaniella</taxon>
    </lineage>
</organism>
<dbReference type="EMBL" id="SJSA01000001">
    <property type="protein sequence ID" value="TGG39205.1"/>
    <property type="molecule type" value="Genomic_DNA"/>
</dbReference>
<evidence type="ECO:0008006" key="3">
    <source>
        <dbReference type="Google" id="ProtNLM"/>
    </source>
</evidence>
<dbReference type="AlphaFoldDB" id="A0A4Z0V5Q5"/>
<dbReference type="RefSeq" id="WP_135469481.1">
    <property type="nucleotide sequence ID" value="NZ_SJSA01000001.1"/>
</dbReference>
<dbReference type="InterPro" id="IPR006522">
    <property type="entry name" value="Phage_virion_morphogenesis"/>
</dbReference>
<gene>
    <name evidence="1" type="ORF">EZ315_00185</name>
</gene>
<proteinExistence type="predicted"/>
<dbReference type="GeneID" id="82148185"/>